<proteinExistence type="predicted"/>
<gene>
    <name evidence="1" type="ORF">FHS29_000369</name>
</gene>
<sequence>MSMEVVGASAAHDEKLGWCLGSRPNMVRRQGRRGPGDLLVPSAPSRAQAELEAAVLSAVTRTMAGMRRRARALRPTLLVRRVRVDGGPLALEVPAAAVGDLLAEVLPAVVGDQLIGIAGVRPAPGREHLDLRVLDGRAAVRLLGVTRSRWREVAGQLAGNGEPVWRDARHERHDRERAEPDDRLPVPVLSGVLRRLPLLSGAAWLTTVVRPDSAELYWRGGPRGEVIAAILADSCCRIPDTSAVGYALPDNGVRGVRLSAVEVGGTGWRGEPEWAWGEWLAVTVPGPALLESAARADAAVPSGVLPSCGSRT</sequence>
<organism evidence="1 2">
    <name type="scientific">Saccharothrix tamanrassetensis</name>
    <dbReference type="NCBI Taxonomy" id="1051531"/>
    <lineage>
        <taxon>Bacteria</taxon>
        <taxon>Bacillati</taxon>
        <taxon>Actinomycetota</taxon>
        <taxon>Actinomycetes</taxon>
        <taxon>Pseudonocardiales</taxon>
        <taxon>Pseudonocardiaceae</taxon>
        <taxon>Saccharothrix</taxon>
    </lineage>
</organism>
<reference evidence="1 2" key="1">
    <citation type="submission" date="2020-08" db="EMBL/GenBank/DDBJ databases">
        <title>Genomic Encyclopedia of Type Strains, Phase III (KMG-III): the genomes of soil and plant-associated and newly described type strains.</title>
        <authorList>
            <person name="Whitman W."/>
        </authorList>
    </citation>
    <scope>NUCLEOTIDE SEQUENCE [LARGE SCALE GENOMIC DNA]</scope>
    <source>
        <strain evidence="1 2">CECT 8640</strain>
    </source>
</reference>
<protein>
    <submittedName>
        <fullName evidence="1">Uncharacterized protein</fullName>
    </submittedName>
</protein>
<dbReference type="RefSeq" id="WP_184687580.1">
    <property type="nucleotide sequence ID" value="NZ_JACHJN010000001.1"/>
</dbReference>
<dbReference type="Proteomes" id="UP000547510">
    <property type="component" value="Unassembled WGS sequence"/>
</dbReference>
<dbReference type="AlphaFoldDB" id="A0A841C8R1"/>
<keyword evidence="2" id="KW-1185">Reference proteome</keyword>
<evidence type="ECO:0000313" key="2">
    <source>
        <dbReference type="Proteomes" id="UP000547510"/>
    </source>
</evidence>
<name>A0A841C8R1_9PSEU</name>
<comment type="caution">
    <text evidence="1">The sequence shown here is derived from an EMBL/GenBank/DDBJ whole genome shotgun (WGS) entry which is preliminary data.</text>
</comment>
<accession>A0A841C8R1</accession>
<dbReference type="EMBL" id="JACHJN010000001">
    <property type="protein sequence ID" value="MBB5953799.1"/>
    <property type="molecule type" value="Genomic_DNA"/>
</dbReference>
<evidence type="ECO:0000313" key="1">
    <source>
        <dbReference type="EMBL" id="MBB5953799.1"/>
    </source>
</evidence>